<dbReference type="GO" id="GO:0042026">
    <property type="term" value="P:protein refolding"/>
    <property type="evidence" value="ECO:0007669"/>
    <property type="project" value="TreeGrafter"/>
</dbReference>
<evidence type="ECO:0000256" key="5">
    <source>
        <dbReference type="ARBA" id="ARBA00023284"/>
    </source>
</evidence>
<organism evidence="6 7">
    <name type="scientific">OM182 bacterium BACL3 MAG-120507-bin80</name>
    <dbReference type="NCBI Taxonomy" id="1655577"/>
    <lineage>
        <taxon>Bacteria</taxon>
        <taxon>Pseudomonadati</taxon>
        <taxon>Pseudomonadota</taxon>
        <taxon>Gammaproteobacteria</taxon>
        <taxon>OMG group</taxon>
        <taxon>OM182 clade</taxon>
    </lineage>
</organism>
<evidence type="ECO:0000256" key="2">
    <source>
        <dbReference type="ARBA" id="ARBA00022833"/>
    </source>
</evidence>
<reference evidence="6 7" key="1">
    <citation type="submission" date="2015-10" db="EMBL/GenBank/DDBJ databases">
        <title>Metagenome-Assembled Genomes uncover a global brackish microbiome.</title>
        <authorList>
            <person name="Hugerth L.W."/>
            <person name="Larsson J."/>
            <person name="Alneberg J."/>
            <person name="Lindh M.V."/>
            <person name="Legrand C."/>
            <person name="Pinhassi J."/>
            <person name="Andersson A.F."/>
        </authorList>
    </citation>
    <scope>NUCLEOTIDE SEQUENCE [LARGE SCALE GENOMIC DNA]</scope>
    <source>
        <strain evidence="6">BACL4 MAG-120507-bin80</strain>
    </source>
</reference>
<dbReference type="PIRSF" id="PIRSF005261">
    <property type="entry name" value="Heat_shock_Hsp33"/>
    <property type="match status" value="1"/>
</dbReference>
<evidence type="ECO:0000313" key="6">
    <source>
        <dbReference type="EMBL" id="KRO71083.1"/>
    </source>
</evidence>
<comment type="caution">
    <text evidence="6">The sequence shown here is derived from an EMBL/GenBank/DDBJ whole genome shotgun (WGS) entry which is preliminary data.</text>
</comment>
<dbReference type="AlphaFoldDB" id="A0A0R2SCQ0"/>
<keyword evidence="5" id="KW-0676">Redox-active center</keyword>
<keyword evidence="2" id="KW-0862">Zinc</keyword>
<proteinExistence type="predicted"/>
<dbReference type="InterPro" id="IPR016153">
    <property type="entry name" value="Heat_shock_Hsp33_N"/>
</dbReference>
<dbReference type="SUPFAM" id="SSF64397">
    <property type="entry name" value="Hsp33 domain"/>
    <property type="match status" value="1"/>
</dbReference>
<evidence type="ECO:0008006" key="8">
    <source>
        <dbReference type="Google" id="ProtNLM"/>
    </source>
</evidence>
<dbReference type="CDD" id="cd00498">
    <property type="entry name" value="Hsp33"/>
    <property type="match status" value="1"/>
</dbReference>
<keyword evidence="3" id="KW-1015">Disulfide bond</keyword>
<dbReference type="InterPro" id="IPR016154">
    <property type="entry name" value="Heat_shock_Hsp33_C"/>
</dbReference>
<dbReference type="PANTHER" id="PTHR30111">
    <property type="entry name" value="33 KDA CHAPERONIN"/>
    <property type="match status" value="1"/>
</dbReference>
<dbReference type="Gene3D" id="1.10.287.480">
    <property type="entry name" value="helix hairpin bin"/>
    <property type="match status" value="1"/>
</dbReference>
<keyword evidence="4" id="KW-0143">Chaperone</keyword>
<evidence type="ECO:0000256" key="4">
    <source>
        <dbReference type="ARBA" id="ARBA00023186"/>
    </source>
</evidence>
<name>A0A0R2SCQ0_9GAMM</name>
<evidence type="ECO:0000313" key="7">
    <source>
        <dbReference type="Proteomes" id="UP000051934"/>
    </source>
</evidence>
<dbReference type="Gene3D" id="3.55.30.10">
    <property type="entry name" value="Hsp33 domain"/>
    <property type="match status" value="1"/>
</dbReference>
<dbReference type="InterPro" id="IPR000397">
    <property type="entry name" value="Heat_shock_Hsp33"/>
</dbReference>
<dbReference type="Gene3D" id="3.90.1280.10">
    <property type="entry name" value="HSP33 redox switch-like"/>
    <property type="match status" value="1"/>
</dbReference>
<evidence type="ECO:0000256" key="3">
    <source>
        <dbReference type="ARBA" id="ARBA00023157"/>
    </source>
</evidence>
<evidence type="ECO:0000256" key="1">
    <source>
        <dbReference type="ARBA" id="ARBA00022490"/>
    </source>
</evidence>
<dbReference type="SUPFAM" id="SSF118352">
    <property type="entry name" value="HSP33 redox switch-like"/>
    <property type="match status" value="1"/>
</dbReference>
<dbReference type="Proteomes" id="UP000051934">
    <property type="component" value="Unassembled WGS sequence"/>
</dbReference>
<dbReference type="PANTHER" id="PTHR30111:SF1">
    <property type="entry name" value="33 KDA CHAPERONIN"/>
    <property type="match status" value="1"/>
</dbReference>
<sequence length="290" mass="32200">MKSLDQSQRFLFDRHPIRGQYVSLDESWARIVSQSGLEGRALTLLGEALAAMVLLVDTLKIKGSVILQVRGSGPLGLLVVEANSENQIRGIARQVGEITDGMDLAQIFGSEYFVITIKTDGAEPHQGIAPLQGANFADALEHYFATSDQLATRFWLTCDKDNVSGMLLQKLPGKAADEDAWNRVVMLADTLSAQELKLAELESVLYRLFHQEEIRLFDSNPLEFYCSCSRERTGAMLLTLGKPEVLEVLEQEGDVSVTCEFCNQHYRFDSIDVEQVFLSSDKIKPGVTAH</sequence>
<accession>A0A0R2SCQ0</accession>
<gene>
    <name evidence="6" type="ORF">ABR69_05860</name>
</gene>
<dbReference type="GO" id="GO:0044183">
    <property type="term" value="F:protein folding chaperone"/>
    <property type="evidence" value="ECO:0007669"/>
    <property type="project" value="TreeGrafter"/>
</dbReference>
<dbReference type="GO" id="GO:0005737">
    <property type="term" value="C:cytoplasm"/>
    <property type="evidence" value="ECO:0007669"/>
    <property type="project" value="InterPro"/>
</dbReference>
<dbReference type="NCBIfam" id="NF001033">
    <property type="entry name" value="PRK00114.1"/>
    <property type="match status" value="1"/>
</dbReference>
<protein>
    <recommendedName>
        <fullName evidence="8">HSP33</fullName>
    </recommendedName>
</protein>
<dbReference type="EMBL" id="LIBB01000243">
    <property type="protein sequence ID" value="KRO71083.1"/>
    <property type="molecule type" value="Genomic_DNA"/>
</dbReference>
<dbReference type="Pfam" id="PF01430">
    <property type="entry name" value="HSP33"/>
    <property type="match status" value="1"/>
</dbReference>
<dbReference type="GO" id="GO:0051082">
    <property type="term" value="F:unfolded protein binding"/>
    <property type="evidence" value="ECO:0007669"/>
    <property type="project" value="InterPro"/>
</dbReference>
<keyword evidence="1" id="KW-0963">Cytoplasm</keyword>
<dbReference type="InterPro" id="IPR023212">
    <property type="entry name" value="Hsp33_helix_hairpin_bin_dom_sf"/>
</dbReference>